<feature type="region of interest" description="Disordered" evidence="3">
    <location>
        <begin position="53"/>
        <end position="90"/>
    </location>
</feature>
<evidence type="ECO:0000256" key="1">
    <source>
        <dbReference type="ARBA" id="ARBA00022460"/>
    </source>
</evidence>
<reference evidence="5" key="1">
    <citation type="submission" date="2007-03" db="EMBL/GenBank/DDBJ databases">
        <title>Annotation of Culex pipiens quinquefasciatus.</title>
        <authorList>
            <consortium name="The Broad Institute Genome Sequencing Platform"/>
            <person name="Atkinson P.W."/>
            <person name="Hemingway J."/>
            <person name="Christensen B.M."/>
            <person name="Higgs S."/>
            <person name="Kodira C."/>
            <person name="Hannick L."/>
            <person name="Megy K."/>
            <person name="O'Leary S."/>
            <person name="Pearson M."/>
            <person name="Haas B.J."/>
            <person name="Mauceli E."/>
            <person name="Wortman J.R."/>
            <person name="Lee N.H."/>
            <person name="Guigo R."/>
            <person name="Stanke M."/>
            <person name="Alvarado L."/>
            <person name="Amedeo P."/>
            <person name="Antoine C.H."/>
            <person name="Arensburger P."/>
            <person name="Bidwell S.L."/>
            <person name="Crawford M."/>
            <person name="Camaro F."/>
            <person name="Devon K."/>
            <person name="Engels R."/>
            <person name="Hammond M."/>
            <person name="Howarth C."/>
            <person name="Koehrsen M."/>
            <person name="Lawson D."/>
            <person name="Montgomery P."/>
            <person name="Nene V."/>
            <person name="Nusbaum C."/>
            <person name="Puiu D."/>
            <person name="Romero-Severson J."/>
            <person name="Severson D.W."/>
            <person name="Shumway M."/>
            <person name="Sisk P."/>
            <person name="Stolte C."/>
            <person name="Zeng Q."/>
            <person name="Eisenstadt E."/>
            <person name="Fraser-Liggett C."/>
            <person name="Strausberg R."/>
            <person name="Galagan J."/>
            <person name="Birren B."/>
            <person name="Collins F.H."/>
        </authorList>
    </citation>
    <scope>NUCLEOTIDE SEQUENCE [LARGE SCALE GENOMIC DNA]</scope>
    <source>
        <strain evidence="5">JHB</strain>
    </source>
</reference>
<keyword evidence="7" id="KW-1185">Reference proteome</keyword>
<keyword evidence="1 2" id="KW-0193">Cuticle</keyword>
<dbReference type="KEGG" id="cqu:CpipJ_CPIJ013927"/>
<dbReference type="GO" id="GO:0042302">
    <property type="term" value="F:structural constituent of cuticle"/>
    <property type="evidence" value="ECO:0007669"/>
    <property type="project" value="UniProtKB-UniRule"/>
</dbReference>
<dbReference type="EMBL" id="DS232324">
    <property type="protein sequence ID" value="EDS40046.1"/>
    <property type="molecule type" value="Genomic_DNA"/>
</dbReference>
<feature type="signal peptide" evidence="4">
    <location>
        <begin position="1"/>
        <end position="17"/>
    </location>
</feature>
<proteinExistence type="predicted"/>
<dbReference type="Pfam" id="PF00379">
    <property type="entry name" value="Chitin_bind_4"/>
    <property type="match status" value="1"/>
</dbReference>
<dbReference type="PROSITE" id="PS00233">
    <property type="entry name" value="CHIT_BIND_RR_1"/>
    <property type="match status" value="1"/>
</dbReference>
<dbReference type="InterPro" id="IPR051217">
    <property type="entry name" value="Insect_Cuticle_Struc_Prot"/>
</dbReference>
<sequence>MLFQVVNFLGLVAISLAYRQYAYSTEVKHIIPIKQDLIESPQDIPTIVVLGEGEESSEKQQEPEQQLQEPIEQEPEQAIEQQQNTLESEPEVDLDSHYFSHYPNYKYEYGVKDYLTGDQKSQWETREGDVVRGEYTLLQPDGTHRVVRYTADDKNGFEAEVKNVDKANELSDGAGEIDVRSLQTTAEEEGSQGEELSSGKSDGQIAYSYNKLRQYL</sequence>
<dbReference type="VEuPathDB" id="VectorBase:CQUJHB010167"/>
<dbReference type="PANTHER" id="PTHR12236">
    <property type="entry name" value="STRUCTURAL CONTITUENT OF CUTICLE"/>
    <property type="match status" value="1"/>
</dbReference>
<dbReference type="PRINTS" id="PR00947">
    <property type="entry name" value="CUTICLE"/>
</dbReference>
<dbReference type="GO" id="GO:0005615">
    <property type="term" value="C:extracellular space"/>
    <property type="evidence" value="ECO:0007669"/>
    <property type="project" value="TreeGrafter"/>
</dbReference>
<dbReference type="Proteomes" id="UP000002320">
    <property type="component" value="Unassembled WGS sequence"/>
</dbReference>
<gene>
    <name evidence="6" type="primary">6047259</name>
    <name evidence="5" type="ORF">CpipJ_CPIJ013927</name>
</gene>
<dbReference type="OrthoDB" id="7789829at2759"/>
<dbReference type="VEuPathDB" id="VectorBase:CPIJ013927"/>
<evidence type="ECO:0000313" key="7">
    <source>
        <dbReference type="Proteomes" id="UP000002320"/>
    </source>
</evidence>
<dbReference type="HOGENOM" id="CLU_075165_3_2_1"/>
<reference evidence="6" key="2">
    <citation type="submission" date="2021-02" db="UniProtKB">
        <authorList>
            <consortium name="EnsemblMetazoa"/>
        </authorList>
    </citation>
    <scope>IDENTIFICATION</scope>
    <source>
        <strain evidence="6">JHB</strain>
    </source>
</reference>
<organism>
    <name type="scientific">Culex quinquefasciatus</name>
    <name type="common">Southern house mosquito</name>
    <name type="synonym">Culex pungens</name>
    <dbReference type="NCBI Taxonomy" id="7176"/>
    <lineage>
        <taxon>Eukaryota</taxon>
        <taxon>Metazoa</taxon>
        <taxon>Ecdysozoa</taxon>
        <taxon>Arthropoda</taxon>
        <taxon>Hexapoda</taxon>
        <taxon>Insecta</taxon>
        <taxon>Pterygota</taxon>
        <taxon>Neoptera</taxon>
        <taxon>Endopterygota</taxon>
        <taxon>Diptera</taxon>
        <taxon>Nematocera</taxon>
        <taxon>Culicoidea</taxon>
        <taxon>Culicidae</taxon>
        <taxon>Culicinae</taxon>
        <taxon>Culicini</taxon>
        <taxon>Culex</taxon>
        <taxon>Culex</taxon>
    </lineage>
</organism>
<feature type="region of interest" description="Disordered" evidence="3">
    <location>
        <begin position="184"/>
        <end position="203"/>
    </location>
</feature>
<feature type="chain" id="PRO_5014567169" evidence="4">
    <location>
        <begin position="18"/>
        <end position="216"/>
    </location>
</feature>
<dbReference type="PANTHER" id="PTHR12236:SF76">
    <property type="entry name" value="ADULT-SPECIFIC CUTICULAR PROTEIN ACP-20-LIKE PROTEIN"/>
    <property type="match status" value="1"/>
</dbReference>
<dbReference type="EnsemblMetazoa" id="CPIJ013927-RA">
    <property type="protein sequence ID" value="CPIJ013927-PA"/>
    <property type="gene ID" value="CPIJ013927"/>
</dbReference>
<dbReference type="InterPro" id="IPR031311">
    <property type="entry name" value="CHIT_BIND_RR_consensus"/>
</dbReference>
<protein>
    <submittedName>
        <fullName evidence="5 6">Uncharacterized protein</fullName>
    </submittedName>
</protein>
<dbReference type="GO" id="GO:0031012">
    <property type="term" value="C:extracellular matrix"/>
    <property type="evidence" value="ECO:0007669"/>
    <property type="project" value="TreeGrafter"/>
</dbReference>
<dbReference type="InterPro" id="IPR000618">
    <property type="entry name" value="Insect_cuticle"/>
</dbReference>
<dbReference type="STRING" id="7176.B0X3W9"/>
<evidence type="ECO:0000256" key="3">
    <source>
        <dbReference type="SAM" id="MobiDB-lite"/>
    </source>
</evidence>
<dbReference type="InParanoid" id="B0X3W9"/>
<keyword evidence="4" id="KW-0732">Signal</keyword>
<accession>B0X3W9</accession>
<name>B0X3W9_CULQU</name>
<evidence type="ECO:0000256" key="4">
    <source>
        <dbReference type="SAM" id="SignalP"/>
    </source>
</evidence>
<evidence type="ECO:0000313" key="6">
    <source>
        <dbReference type="EnsemblMetazoa" id="CPIJ013927-PA"/>
    </source>
</evidence>
<evidence type="ECO:0000256" key="2">
    <source>
        <dbReference type="PROSITE-ProRule" id="PRU00497"/>
    </source>
</evidence>
<evidence type="ECO:0000313" key="5">
    <source>
        <dbReference type="EMBL" id="EDS40046.1"/>
    </source>
</evidence>
<dbReference type="AlphaFoldDB" id="B0X3W9"/>
<dbReference type="PROSITE" id="PS51155">
    <property type="entry name" value="CHIT_BIND_RR_2"/>
    <property type="match status" value="1"/>
</dbReference>